<dbReference type="OrthoDB" id="3259529at2759"/>
<evidence type="ECO:0000313" key="1">
    <source>
        <dbReference type="EMBL" id="KAF2870582.1"/>
    </source>
</evidence>
<proteinExistence type="predicted"/>
<sequence length="278" mass="32049">MAIFREECRSNPPTGPNVIISPLSDESVQGYLNDVTPFANGFRKICDVVQILEGASIPCCMVAEPALIYYGTGRVMVEWIMCVPTEQLEAAAQLFRAKPENFEPFRPSALSRIGGMEHLFPRFKFTGLRLFFILMSSQACYLPYRPEDIEYSRMDLPYPKLPIYAQSLLDTKNFVDLEDLIDGMNLTREWGLENLNLDGTLDGDWGRWKADLLNGGQATEDLVPMWCADPMKRLEAWTDRVSDEAKKTRQGFKYLPIYETRFWKRGQKDPRLRKRDYC</sequence>
<dbReference type="AlphaFoldDB" id="A0A7C8MDG7"/>
<protein>
    <submittedName>
        <fullName evidence="1">Uncharacterized protein</fullName>
    </submittedName>
</protein>
<reference evidence="1 2" key="1">
    <citation type="submission" date="2020-01" db="EMBL/GenBank/DDBJ databases">
        <authorList>
            <consortium name="DOE Joint Genome Institute"/>
            <person name="Haridas S."/>
            <person name="Albert R."/>
            <person name="Binder M."/>
            <person name="Bloem J."/>
            <person name="Labutti K."/>
            <person name="Salamov A."/>
            <person name="Andreopoulos B."/>
            <person name="Baker S.E."/>
            <person name="Barry K."/>
            <person name="Bills G."/>
            <person name="Bluhm B.H."/>
            <person name="Cannon C."/>
            <person name="Castanera R."/>
            <person name="Culley D.E."/>
            <person name="Daum C."/>
            <person name="Ezra D."/>
            <person name="Gonzalez J.B."/>
            <person name="Henrissat B."/>
            <person name="Kuo A."/>
            <person name="Liang C."/>
            <person name="Lipzen A."/>
            <person name="Lutzoni F."/>
            <person name="Magnuson J."/>
            <person name="Mondo S."/>
            <person name="Nolan M."/>
            <person name="Ohm R."/>
            <person name="Pangilinan J."/>
            <person name="Park H.-J.H."/>
            <person name="Ramirez L."/>
            <person name="Alfaro M."/>
            <person name="Sun H."/>
            <person name="Tritt A."/>
            <person name="Yoshinaga Y."/>
            <person name="Zwiers L.-H.L."/>
            <person name="Turgeon B.G."/>
            <person name="Goodwin S.B."/>
            <person name="Spatafora J.W."/>
            <person name="Crous P.W."/>
            <person name="Grigoriev I.V."/>
        </authorList>
    </citation>
    <scope>NUCLEOTIDE SEQUENCE [LARGE SCALE GENOMIC DNA]</scope>
    <source>
        <strain evidence="1 2">CBS 611.86</strain>
    </source>
</reference>
<name>A0A7C8MDG7_9PLEO</name>
<dbReference type="Proteomes" id="UP000481861">
    <property type="component" value="Unassembled WGS sequence"/>
</dbReference>
<dbReference type="EMBL" id="JAADJZ010000013">
    <property type="protein sequence ID" value="KAF2870582.1"/>
    <property type="molecule type" value="Genomic_DNA"/>
</dbReference>
<comment type="caution">
    <text evidence="1">The sequence shown here is derived from an EMBL/GenBank/DDBJ whole genome shotgun (WGS) entry which is preliminary data.</text>
</comment>
<gene>
    <name evidence="1" type="ORF">BDV95DRAFT_495458</name>
</gene>
<organism evidence="1 2">
    <name type="scientific">Massariosphaeria phaeospora</name>
    <dbReference type="NCBI Taxonomy" id="100035"/>
    <lineage>
        <taxon>Eukaryota</taxon>
        <taxon>Fungi</taxon>
        <taxon>Dikarya</taxon>
        <taxon>Ascomycota</taxon>
        <taxon>Pezizomycotina</taxon>
        <taxon>Dothideomycetes</taxon>
        <taxon>Pleosporomycetidae</taxon>
        <taxon>Pleosporales</taxon>
        <taxon>Pleosporales incertae sedis</taxon>
        <taxon>Massariosphaeria</taxon>
    </lineage>
</organism>
<keyword evidence="2" id="KW-1185">Reference proteome</keyword>
<accession>A0A7C8MDG7</accession>
<evidence type="ECO:0000313" key="2">
    <source>
        <dbReference type="Proteomes" id="UP000481861"/>
    </source>
</evidence>